<name>A0A1F5JLA9_9BACT</name>
<accession>A0A1F5JLA9</accession>
<reference evidence="2 3" key="1">
    <citation type="journal article" date="2016" name="Nat. Commun.">
        <title>Thousands of microbial genomes shed light on interconnected biogeochemical processes in an aquifer system.</title>
        <authorList>
            <person name="Anantharaman K."/>
            <person name="Brown C.T."/>
            <person name="Hug L.A."/>
            <person name="Sharon I."/>
            <person name="Castelle C.J."/>
            <person name="Probst A.J."/>
            <person name="Thomas B.C."/>
            <person name="Singh A."/>
            <person name="Wilkins M.J."/>
            <person name="Karaoz U."/>
            <person name="Brodie E.L."/>
            <person name="Williams K.H."/>
            <person name="Hubbard S.S."/>
            <person name="Banfield J.F."/>
        </authorList>
    </citation>
    <scope>NUCLEOTIDE SEQUENCE [LARGE SCALE GENOMIC DNA]</scope>
</reference>
<dbReference type="EMBL" id="MFCP01000007">
    <property type="protein sequence ID" value="OGE29328.1"/>
    <property type="molecule type" value="Genomic_DNA"/>
</dbReference>
<evidence type="ECO:0000256" key="1">
    <source>
        <dbReference type="SAM" id="Phobius"/>
    </source>
</evidence>
<dbReference type="Proteomes" id="UP000177555">
    <property type="component" value="Unassembled WGS sequence"/>
</dbReference>
<keyword evidence="1" id="KW-0472">Membrane</keyword>
<dbReference type="AlphaFoldDB" id="A0A1F5JLA9"/>
<proteinExistence type="predicted"/>
<organism evidence="2 3">
    <name type="scientific">Candidatus Daviesbacteria bacterium RIFCSPHIGHO2_01_FULL_40_11</name>
    <dbReference type="NCBI Taxonomy" id="1797762"/>
    <lineage>
        <taxon>Bacteria</taxon>
        <taxon>Candidatus Daviesiibacteriota</taxon>
    </lineage>
</organism>
<evidence type="ECO:0000313" key="3">
    <source>
        <dbReference type="Proteomes" id="UP000177555"/>
    </source>
</evidence>
<gene>
    <name evidence="2" type="ORF">A2867_03165</name>
</gene>
<feature type="transmembrane region" description="Helical" evidence="1">
    <location>
        <begin position="6"/>
        <end position="27"/>
    </location>
</feature>
<comment type="caution">
    <text evidence="2">The sequence shown here is derived from an EMBL/GenBank/DDBJ whole genome shotgun (WGS) entry which is preliminary data.</text>
</comment>
<keyword evidence="1" id="KW-1133">Transmembrane helix</keyword>
<keyword evidence="1" id="KW-0812">Transmembrane</keyword>
<protein>
    <submittedName>
        <fullName evidence="2">Uncharacterized protein</fullName>
    </submittedName>
</protein>
<evidence type="ECO:0000313" key="2">
    <source>
        <dbReference type="EMBL" id="OGE29328.1"/>
    </source>
</evidence>
<sequence>MQKGSMAILLLVGVLIIAGIVGGVYYLGLQKNTNTRLETKNSLNDTNVVLPQAKQESQQPKVPSGSVLFESKKLGIRLFHAKSLDDITEKQDRIEIKTLERGNKIYVYQDLEVFRPEDGQYVEVFEKDRKISLKEAIEQQFLKGYSANDCYVEEGTGIGSDNVLTATIRYTKGLLNEDPSSSPNICPTDYAETMGIRYFFMFKNYPSKFGFLSIGHYSLPAESGKDMSAWQETIEFFD</sequence>